<comment type="cofactor">
    <cofactor evidence="1">
        <name>pyridoxal 5'-phosphate</name>
        <dbReference type="ChEBI" id="CHEBI:597326"/>
    </cofactor>
</comment>
<dbReference type="PANTHER" id="PTHR48078">
    <property type="entry name" value="THREONINE DEHYDRATASE, MITOCHONDRIAL-RELATED"/>
    <property type="match status" value="1"/>
</dbReference>
<sequence>MARYIDPKTNETFPIDDPIWRAPSGGPLMLTELPGITRGQIDTSVRSIWRYRAAFPFEVKEPITMGEGCTPLVTKTFGGASCSFKLEWFAPTGSFKDRGTSVMLSMLKAQGISSVLEDSSGNGGCSVAGYGAAGGLSTCICVPESTSPSKIAQVRAYGAEVVLVSGPREATEAAAIEKSAEIFYASHNWHPFFLQGTKTLGYEIWEDFNFSLPDNIVIPGGAGSNVLGCYIAFKELMAAGEIKKMPRLFLSQPAHCAPVHASFQAGAEECVETDFAPTVAEGTAIKRPIRMKQILAALRESNGGTVAIPEEEIIETSLALARTGLYTEPTSAHAAAAFTRLVEAGTIKADEQTVVILTGTGIKTTPFYEAQMASE</sequence>
<evidence type="ECO:0000256" key="1">
    <source>
        <dbReference type="ARBA" id="ARBA00001933"/>
    </source>
</evidence>
<dbReference type="GO" id="GO:0006567">
    <property type="term" value="P:L-threonine catabolic process"/>
    <property type="evidence" value="ECO:0007669"/>
    <property type="project" value="TreeGrafter"/>
</dbReference>
<dbReference type="Proteomes" id="UP000507962">
    <property type="component" value="Unassembled WGS sequence"/>
</dbReference>
<evidence type="ECO:0000313" key="6">
    <source>
        <dbReference type="Proteomes" id="UP000507962"/>
    </source>
</evidence>
<dbReference type="GO" id="GO:0009097">
    <property type="term" value="P:isoleucine biosynthetic process"/>
    <property type="evidence" value="ECO:0007669"/>
    <property type="project" value="TreeGrafter"/>
</dbReference>
<evidence type="ECO:0000259" key="4">
    <source>
        <dbReference type="Pfam" id="PF00291"/>
    </source>
</evidence>
<dbReference type="InterPro" id="IPR001926">
    <property type="entry name" value="TrpB-like_PALP"/>
</dbReference>
<keyword evidence="3" id="KW-0456">Lyase</keyword>
<dbReference type="PANTHER" id="PTHR48078:SF6">
    <property type="entry name" value="L-THREONINE DEHYDRATASE CATABOLIC TDCB"/>
    <property type="match status" value="1"/>
</dbReference>
<evidence type="ECO:0000256" key="2">
    <source>
        <dbReference type="ARBA" id="ARBA00022898"/>
    </source>
</evidence>
<dbReference type="RefSeq" id="WP_180138917.1">
    <property type="nucleotide sequence ID" value="NZ_CAADHO010000002.1"/>
</dbReference>
<dbReference type="Gene3D" id="3.40.50.1100">
    <property type="match status" value="2"/>
</dbReference>
<evidence type="ECO:0000313" key="5">
    <source>
        <dbReference type="EMBL" id="VFQ44146.1"/>
    </source>
</evidence>
<evidence type="ECO:0000256" key="3">
    <source>
        <dbReference type="ARBA" id="ARBA00023239"/>
    </source>
</evidence>
<dbReference type="GO" id="GO:0004794">
    <property type="term" value="F:threonine deaminase activity"/>
    <property type="evidence" value="ECO:0007669"/>
    <property type="project" value="TreeGrafter"/>
</dbReference>
<dbReference type="EMBL" id="CAADHO010000002">
    <property type="protein sequence ID" value="VFQ44146.1"/>
    <property type="molecule type" value="Genomic_DNA"/>
</dbReference>
<dbReference type="CDD" id="cd01563">
    <property type="entry name" value="Thr-synth_1"/>
    <property type="match status" value="1"/>
</dbReference>
<dbReference type="AlphaFoldDB" id="A0A4U8YK04"/>
<protein>
    <submittedName>
        <fullName evidence="5">Pyridoxal-phosphate dependent enzyme</fullName>
    </submittedName>
</protein>
<accession>A0A4U8YK04</accession>
<dbReference type="InterPro" id="IPR036052">
    <property type="entry name" value="TrpB-like_PALP_sf"/>
</dbReference>
<keyword evidence="6" id="KW-1185">Reference proteome</keyword>
<proteinExistence type="predicted"/>
<dbReference type="Pfam" id="PF00291">
    <property type="entry name" value="PALP"/>
    <property type="match status" value="1"/>
</dbReference>
<organism evidence="5 6">
    <name type="scientific">Desulfoluna butyratoxydans</name>
    <dbReference type="NCBI Taxonomy" id="231438"/>
    <lineage>
        <taxon>Bacteria</taxon>
        <taxon>Pseudomonadati</taxon>
        <taxon>Thermodesulfobacteriota</taxon>
        <taxon>Desulfobacteria</taxon>
        <taxon>Desulfobacterales</taxon>
        <taxon>Desulfolunaceae</taxon>
        <taxon>Desulfoluna</taxon>
    </lineage>
</organism>
<reference evidence="5 6" key="1">
    <citation type="submission" date="2019-03" db="EMBL/GenBank/DDBJ databases">
        <authorList>
            <person name="Nijsse B."/>
        </authorList>
    </citation>
    <scope>NUCLEOTIDE SEQUENCE [LARGE SCALE GENOMIC DNA]</scope>
    <source>
        <strain evidence="5">Desulfoluna butyratoxydans MSL71</strain>
    </source>
</reference>
<dbReference type="GO" id="GO:0003941">
    <property type="term" value="F:L-serine ammonia-lyase activity"/>
    <property type="evidence" value="ECO:0007669"/>
    <property type="project" value="TreeGrafter"/>
</dbReference>
<dbReference type="GO" id="GO:0006565">
    <property type="term" value="P:L-serine catabolic process"/>
    <property type="evidence" value="ECO:0007669"/>
    <property type="project" value="TreeGrafter"/>
</dbReference>
<dbReference type="InterPro" id="IPR050147">
    <property type="entry name" value="Ser/Thr_Dehydratase"/>
</dbReference>
<dbReference type="SUPFAM" id="SSF53686">
    <property type="entry name" value="Tryptophan synthase beta subunit-like PLP-dependent enzymes"/>
    <property type="match status" value="1"/>
</dbReference>
<gene>
    <name evidence="5" type="ORF">MSL71_17900</name>
</gene>
<feature type="domain" description="Tryptophan synthase beta chain-like PALP" evidence="4">
    <location>
        <begin position="63"/>
        <end position="359"/>
    </location>
</feature>
<keyword evidence="2" id="KW-0663">Pyridoxal phosphate</keyword>
<name>A0A4U8YK04_9BACT</name>